<organism evidence="3 4">
    <name type="scientific">Halocaridina rubra</name>
    <name type="common">Hawaiian red shrimp</name>
    <dbReference type="NCBI Taxonomy" id="373956"/>
    <lineage>
        <taxon>Eukaryota</taxon>
        <taxon>Metazoa</taxon>
        <taxon>Ecdysozoa</taxon>
        <taxon>Arthropoda</taxon>
        <taxon>Crustacea</taxon>
        <taxon>Multicrustacea</taxon>
        <taxon>Malacostraca</taxon>
        <taxon>Eumalacostraca</taxon>
        <taxon>Eucarida</taxon>
        <taxon>Decapoda</taxon>
        <taxon>Pleocyemata</taxon>
        <taxon>Caridea</taxon>
        <taxon>Atyoidea</taxon>
        <taxon>Atyidae</taxon>
        <taxon>Halocaridina</taxon>
    </lineage>
</organism>
<gene>
    <name evidence="3" type="ORF">SK128_014155</name>
</gene>
<dbReference type="InterPro" id="IPR001849">
    <property type="entry name" value="PH_domain"/>
</dbReference>
<feature type="compositionally biased region" description="Polar residues" evidence="1">
    <location>
        <begin position="150"/>
        <end position="165"/>
    </location>
</feature>
<feature type="compositionally biased region" description="Low complexity" evidence="1">
    <location>
        <begin position="125"/>
        <end position="149"/>
    </location>
</feature>
<feature type="compositionally biased region" description="Gly residues" evidence="1">
    <location>
        <begin position="1"/>
        <end position="22"/>
    </location>
</feature>
<dbReference type="SUPFAM" id="SSF50729">
    <property type="entry name" value="PH domain-like"/>
    <property type="match status" value="1"/>
</dbReference>
<dbReference type="AlphaFoldDB" id="A0AAN8ZU11"/>
<protein>
    <recommendedName>
        <fullName evidence="2">PH domain-containing protein</fullName>
    </recommendedName>
</protein>
<feature type="compositionally biased region" description="Low complexity" evidence="1">
    <location>
        <begin position="103"/>
        <end position="117"/>
    </location>
</feature>
<keyword evidence="4" id="KW-1185">Reference proteome</keyword>
<evidence type="ECO:0000259" key="2">
    <source>
        <dbReference type="PROSITE" id="PS50003"/>
    </source>
</evidence>
<feature type="region of interest" description="Disordered" evidence="1">
    <location>
        <begin position="1"/>
        <end position="165"/>
    </location>
</feature>
<dbReference type="PROSITE" id="PS50003">
    <property type="entry name" value="PH_DOMAIN"/>
    <property type="match status" value="1"/>
</dbReference>
<evidence type="ECO:0000313" key="4">
    <source>
        <dbReference type="Proteomes" id="UP001381693"/>
    </source>
</evidence>
<feature type="compositionally biased region" description="Gly residues" evidence="1">
    <location>
        <begin position="34"/>
        <end position="50"/>
    </location>
</feature>
<dbReference type="CDD" id="cd00821">
    <property type="entry name" value="PH"/>
    <property type="match status" value="1"/>
</dbReference>
<reference evidence="3 4" key="1">
    <citation type="submission" date="2023-11" db="EMBL/GenBank/DDBJ databases">
        <title>Halocaridina rubra genome assembly.</title>
        <authorList>
            <person name="Smith C."/>
        </authorList>
    </citation>
    <scope>NUCLEOTIDE SEQUENCE [LARGE SCALE GENOMIC DNA]</scope>
    <source>
        <strain evidence="3">EP-1</strain>
        <tissue evidence="3">Whole</tissue>
    </source>
</reference>
<name>A0AAN8ZU11_HALRR</name>
<evidence type="ECO:0000256" key="1">
    <source>
        <dbReference type="SAM" id="MobiDB-lite"/>
    </source>
</evidence>
<proteinExistence type="predicted"/>
<comment type="caution">
    <text evidence="3">The sequence shown here is derived from an EMBL/GenBank/DDBJ whole genome shotgun (WGS) entry which is preliminary data.</text>
</comment>
<feature type="domain" description="PH" evidence="2">
    <location>
        <begin position="203"/>
        <end position="257"/>
    </location>
</feature>
<evidence type="ECO:0000313" key="3">
    <source>
        <dbReference type="EMBL" id="KAK7035564.1"/>
    </source>
</evidence>
<dbReference type="EMBL" id="JAXCGZ010022188">
    <property type="protein sequence ID" value="KAK7035564.1"/>
    <property type="molecule type" value="Genomic_DNA"/>
</dbReference>
<sequence length="257" mass="26619">MLVENSGGGGGLGGNGGGGSGEGKSTNSANNGTKTGGGVSKMGGGGGGGSRPVATPTRSAPTTNGATTPTRTNATNGFSTPNKTHGSSLSRTPIHITPSRTVNGTTNPRNTNGTSSRGPMTPIRTTSTSHSTSTNRSTTSSNISSAGSSKNATPTKSLSGDLDNQLSYTPPHVLIRSISSLSQHSLRPSTPDLDQEDGVVSVPALRKGVLLQARDRLFSRWKERYFVLTRDYLACFRRGSTKYSEMGSFIFKVEYSS</sequence>
<feature type="compositionally biased region" description="Polar residues" evidence="1">
    <location>
        <begin position="78"/>
        <end position="91"/>
    </location>
</feature>
<feature type="compositionally biased region" description="Low complexity" evidence="1">
    <location>
        <begin position="60"/>
        <end position="77"/>
    </location>
</feature>
<accession>A0AAN8ZU11</accession>
<dbReference type="Proteomes" id="UP001381693">
    <property type="component" value="Unassembled WGS sequence"/>
</dbReference>